<dbReference type="Proteomes" id="UP000297065">
    <property type="component" value="Chromosome"/>
</dbReference>
<evidence type="ECO:0000313" key="1">
    <source>
        <dbReference type="EMBL" id="QCC84987.1"/>
    </source>
</evidence>
<accession>A0A4P7UHN8</accession>
<reference evidence="1 2" key="1">
    <citation type="submission" date="2019-02" db="EMBL/GenBank/DDBJ databases">
        <title>Complete Genome Sequence of Desulfovibrio desulfuricans IC1, a Sulfonate Utilizing Anaerobe.</title>
        <authorList>
            <person name="Day L.A."/>
            <person name="De Leon K.B."/>
            <person name="Wall J.D."/>
        </authorList>
    </citation>
    <scope>NUCLEOTIDE SEQUENCE [LARGE SCALE GENOMIC DNA]</scope>
    <source>
        <strain evidence="1 2">IC1</strain>
    </source>
</reference>
<evidence type="ECO:0000313" key="2">
    <source>
        <dbReference type="Proteomes" id="UP000297065"/>
    </source>
</evidence>
<dbReference type="AlphaFoldDB" id="A0A4P7UHN8"/>
<organism evidence="1 2">
    <name type="scientific">Desulfovibrio desulfuricans</name>
    <dbReference type="NCBI Taxonomy" id="876"/>
    <lineage>
        <taxon>Bacteria</taxon>
        <taxon>Pseudomonadati</taxon>
        <taxon>Thermodesulfobacteriota</taxon>
        <taxon>Desulfovibrionia</taxon>
        <taxon>Desulfovibrionales</taxon>
        <taxon>Desulfovibrionaceae</taxon>
        <taxon>Desulfovibrio</taxon>
    </lineage>
</organism>
<gene>
    <name evidence="1" type="ORF">DDIC_03645</name>
</gene>
<sequence length="140" mass="15898">MAGVGLFAKYAFFGLTRKNPVLERSVLMYVSIKNRILTQFRPKKSGLRKSARRAHTPADDALPALSQSFSTICPQIFAPACTQLNHEQRGTGKLEKFVRHQKQVVAPPSLYSPEQREGDGWCWAICKIRIFRPDKEKSCF</sequence>
<name>A0A4P7UHN8_DESDE</name>
<dbReference type="EMBL" id="CP036295">
    <property type="protein sequence ID" value="QCC84987.1"/>
    <property type="molecule type" value="Genomic_DNA"/>
</dbReference>
<dbReference type="RefSeq" id="WP_136399192.1">
    <property type="nucleotide sequence ID" value="NZ_CP036295.1"/>
</dbReference>
<proteinExistence type="predicted"/>
<protein>
    <submittedName>
        <fullName evidence="1">Uncharacterized protein</fullName>
    </submittedName>
</protein>